<keyword evidence="2" id="KW-1185">Reference proteome</keyword>
<sequence>MCCLMKTTSRCESSNLMFKVTSGSTNTLVQFLMCFDMAIDNQRLHQIKSIPDRYISNRWRKGTLPSRVYSLSQRLSVDNTEVSVLRNEVIDCVNARVDQLAFNVDGLSSFTQKIKELKKELVD</sequence>
<dbReference type="Proteomes" id="UP000326396">
    <property type="component" value="Linkage Group LG9"/>
</dbReference>
<organism evidence="1 2">
    <name type="scientific">Mikania micrantha</name>
    <name type="common">bitter vine</name>
    <dbReference type="NCBI Taxonomy" id="192012"/>
    <lineage>
        <taxon>Eukaryota</taxon>
        <taxon>Viridiplantae</taxon>
        <taxon>Streptophyta</taxon>
        <taxon>Embryophyta</taxon>
        <taxon>Tracheophyta</taxon>
        <taxon>Spermatophyta</taxon>
        <taxon>Magnoliopsida</taxon>
        <taxon>eudicotyledons</taxon>
        <taxon>Gunneridae</taxon>
        <taxon>Pentapetalae</taxon>
        <taxon>asterids</taxon>
        <taxon>campanulids</taxon>
        <taxon>Asterales</taxon>
        <taxon>Asteraceae</taxon>
        <taxon>Asteroideae</taxon>
        <taxon>Heliantheae alliance</taxon>
        <taxon>Eupatorieae</taxon>
        <taxon>Mikania</taxon>
    </lineage>
</organism>
<gene>
    <name evidence="1" type="ORF">E3N88_40176</name>
</gene>
<comment type="caution">
    <text evidence="1">The sequence shown here is derived from an EMBL/GenBank/DDBJ whole genome shotgun (WGS) entry which is preliminary data.</text>
</comment>
<dbReference type="AlphaFoldDB" id="A0A5N6LLY7"/>
<accession>A0A5N6LLY7</accession>
<proteinExistence type="predicted"/>
<dbReference type="EMBL" id="SZYD01000019">
    <property type="protein sequence ID" value="KAD2393199.1"/>
    <property type="molecule type" value="Genomic_DNA"/>
</dbReference>
<evidence type="ECO:0000313" key="1">
    <source>
        <dbReference type="EMBL" id="KAD2393199.1"/>
    </source>
</evidence>
<name>A0A5N6LLY7_9ASTR</name>
<reference evidence="1 2" key="1">
    <citation type="submission" date="2019-05" db="EMBL/GenBank/DDBJ databases">
        <title>Mikania micrantha, genome provides insights into the molecular mechanism of rapid growth.</title>
        <authorList>
            <person name="Liu B."/>
        </authorList>
    </citation>
    <scope>NUCLEOTIDE SEQUENCE [LARGE SCALE GENOMIC DNA]</scope>
    <source>
        <strain evidence="1">NLD-2019</strain>
        <tissue evidence="1">Leaf</tissue>
    </source>
</reference>
<evidence type="ECO:0000313" key="2">
    <source>
        <dbReference type="Proteomes" id="UP000326396"/>
    </source>
</evidence>
<protein>
    <recommendedName>
        <fullName evidence="3">Protein FAR1-RELATED SEQUENCE</fullName>
    </recommendedName>
</protein>
<evidence type="ECO:0008006" key="3">
    <source>
        <dbReference type="Google" id="ProtNLM"/>
    </source>
</evidence>
<dbReference type="OrthoDB" id="1746270at2759"/>